<dbReference type="PANTHER" id="PTHR19818">
    <property type="entry name" value="ZINC FINGER PROTEIN ZIC AND GLI"/>
    <property type="match status" value="1"/>
</dbReference>
<dbReference type="FunFam" id="3.30.160.60:FF:000690">
    <property type="entry name" value="Zinc finger protein 354C"/>
    <property type="match status" value="1"/>
</dbReference>
<feature type="domain" description="C2H2-type" evidence="8">
    <location>
        <begin position="165"/>
        <end position="192"/>
    </location>
</feature>
<name>A0A6J2TI24_DROLE</name>
<dbReference type="Proteomes" id="UP000504634">
    <property type="component" value="Unplaced"/>
</dbReference>
<feature type="domain" description="C2H2-type" evidence="8">
    <location>
        <begin position="193"/>
        <end position="221"/>
    </location>
</feature>
<dbReference type="GO" id="GO:0040029">
    <property type="term" value="P:epigenetic regulation of gene expression"/>
    <property type="evidence" value="ECO:0007669"/>
    <property type="project" value="UniProtKB-ARBA"/>
</dbReference>
<dbReference type="SUPFAM" id="SSF57667">
    <property type="entry name" value="beta-beta-alpha zinc fingers"/>
    <property type="match status" value="3"/>
</dbReference>
<keyword evidence="2" id="KW-0677">Repeat</keyword>
<dbReference type="GO" id="GO:0000981">
    <property type="term" value="F:DNA-binding transcription factor activity, RNA polymerase II-specific"/>
    <property type="evidence" value="ECO:0007669"/>
    <property type="project" value="TreeGrafter"/>
</dbReference>
<dbReference type="PROSITE" id="PS51915">
    <property type="entry name" value="ZAD"/>
    <property type="match status" value="1"/>
</dbReference>
<gene>
    <name evidence="11" type="primary">LOC115624209</name>
</gene>
<dbReference type="GeneID" id="115624209"/>
<dbReference type="FunFam" id="3.30.160.60:FF:002343">
    <property type="entry name" value="Zinc finger protein 33A"/>
    <property type="match status" value="1"/>
</dbReference>
<feature type="compositionally biased region" description="Basic residues" evidence="7">
    <location>
        <begin position="150"/>
        <end position="162"/>
    </location>
</feature>
<evidence type="ECO:0000313" key="11">
    <source>
        <dbReference type="RefSeq" id="XP_030374677.1"/>
    </source>
</evidence>
<sequence length="308" mass="36454">MAFKPMCRICGEINYSGSSKHLFENEAKVMLRQIEILTGVWLDDLPNMPEHICMPCQFDLDQAVAFRKRCISTQVRLFDLVKTHTSNTFIIDEAEADITGTSDEEININHSTSEHKDDEEDENKINNPSPVLSAEDVSESSKPNENLTKNKPRTKRDPKKRHVDRICDQCGRHFRDITNFKLHLLRHTGNKSFECKLCERKYYTNHLLKMHIRTAHDGERPFICRLENCKRKFNDNSSRLAHERTHTREYPYKCMYCEKRFNKTSHRTEHQRAHTGERPYKCELCNLTFQRNYQLTQHERSQTHKNKL</sequence>
<keyword evidence="4 6" id="KW-0862">Zinc</keyword>
<feature type="binding site" evidence="6">
    <location>
        <position position="53"/>
    </location>
    <ligand>
        <name>Zn(2+)</name>
        <dbReference type="ChEBI" id="CHEBI:29105"/>
    </ligand>
</feature>
<dbReference type="GO" id="GO:0000978">
    <property type="term" value="F:RNA polymerase II cis-regulatory region sequence-specific DNA binding"/>
    <property type="evidence" value="ECO:0007669"/>
    <property type="project" value="TreeGrafter"/>
</dbReference>
<evidence type="ECO:0000256" key="3">
    <source>
        <dbReference type="ARBA" id="ARBA00022771"/>
    </source>
</evidence>
<evidence type="ECO:0000256" key="1">
    <source>
        <dbReference type="ARBA" id="ARBA00022723"/>
    </source>
</evidence>
<dbReference type="GO" id="GO:0045944">
    <property type="term" value="P:positive regulation of transcription by RNA polymerase II"/>
    <property type="evidence" value="ECO:0007669"/>
    <property type="project" value="UniProtKB-ARBA"/>
</dbReference>
<dbReference type="GO" id="GO:0003682">
    <property type="term" value="F:chromatin binding"/>
    <property type="evidence" value="ECO:0007669"/>
    <property type="project" value="UniProtKB-ARBA"/>
</dbReference>
<dbReference type="SMART" id="SM00868">
    <property type="entry name" value="zf-AD"/>
    <property type="match status" value="1"/>
</dbReference>
<dbReference type="Gene3D" id="3.30.160.60">
    <property type="entry name" value="Classic Zinc Finger"/>
    <property type="match status" value="5"/>
</dbReference>
<feature type="region of interest" description="Disordered" evidence="7">
    <location>
        <begin position="111"/>
        <end position="162"/>
    </location>
</feature>
<evidence type="ECO:0000313" key="10">
    <source>
        <dbReference type="Proteomes" id="UP000504634"/>
    </source>
</evidence>
<dbReference type="SUPFAM" id="SSF57716">
    <property type="entry name" value="Glucocorticoid receptor-like (DNA-binding domain)"/>
    <property type="match status" value="1"/>
</dbReference>
<feature type="domain" description="C2H2-type" evidence="8">
    <location>
        <begin position="222"/>
        <end position="251"/>
    </location>
</feature>
<dbReference type="PANTHER" id="PTHR19818:SF139">
    <property type="entry name" value="PAIR-RULE PROTEIN ODD-PAIRED"/>
    <property type="match status" value="1"/>
</dbReference>
<protein>
    <submittedName>
        <fullName evidence="11">Transcription factor Ouib-like isoform X3</fullName>
    </submittedName>
</protein>
<keyword evidence="3 5" id="KW-0863">Zinc-finger</keyword>
<keyword evidence="1 6" id="KW-0479">Metal-binding</keyword>
<feature type="domain" description="C2H2-type" evidence="8">
    <location>
        <begin position="280"/>
        <end position="308"/>
    </location>
</feature>
<dbReference type="GO" id="GO:0008270">
    <property type="term" value="F:zinc ion binding"/>
    <property type="evidence" value="ECO:0007669"/>
    <property type="project" value="UniProtKB-UniRule"/>
</dbReference>
<dbReference type="GO" id="GO:0005634">
    <property type="term" value="C:nucleus"/>
    <property type="evidence" value="ECO:0007669"/>
    <property type="project" value="InterPro"/>
</dbReference>
<feature type="compositionally biased region" description="Polar residues" evidence="7">
    <location>
        <begin position="140"/>
        <end position="149"/>
    </location>
</feature>
<evidence type="ECO:0000256" key="5">
    <source>
        <dbReference type="PROSITE-ProRule" id="PRU00042"/>
    </source>
</evidence>
<dbReference type="SMART" id="SM00355">
    <property type="entry name" value="ZnF_C2H2"/>
    <property type="match status" value="5"/>
</dbReference>
<keyword evidence="10" id="KW-1185">Reference proteome</keyword>
<feature type="domain" description="C2H2-type" evidence="8">
    <location>
        <begin position="252"/>
        <end position="279"/>
    </location>
</feature>
<dbReference type="RefSeq" id="XP_030374677.1">
    <property type="nucleotide sequence ID" value="XM_030518817.1"/>
</dbReference>
<dbReference type="InterPro" id="IPR013087">
    <property type="entry name" value="Znf_C2H2_type"/>
</dbReference>
<dbReference type="InterPro" id="IPR012934">
    <property type="entry name" value="Znf_AD"/>
</dbReference>
<evidence type="ECO:0000256" key="6">
    <source>
        <dbReference type="PROSITE-ProRule" id="PRU01263"/>
    </source>
</evidence>
<accession>A0A6J2TI24</accession>
<reference evidence="11" key="1">
    <citation type="submission" date="2025-08" db="UniProtKB">
        <authorList>
            <consortium name="RefSeq"/>
        </authorList>
    </citation>
    <scope>IDENTIFICATION</scope>
    <source>
        <strain evidence="11">11010-0011.00</strain>
        <tissue evidence="11">Whole body</tissue>
    </source>
</reference>
<feature type="binding site" evidence="6">
    <location>
        <position position="7"/>
    </location>
    <ligand>
        <name>Zn(2+)</name>
        <dbReference type="ChEBI" id="CHEBI:29105"/>
    </ligand>
</feature>
<evidence type="ECO:0000256" key="7">
    <source>
        <dbReference type="SAM" id="MobiDB-lite"/>
    </source>
</evidence>
<dbReference type="GO" id="GO:0000785">
    <property type="term" value="C:chromatin"/>
    <property type="evidence" value="ECO:0007669"/>
    <property type="project" value="UniProtKB-ARBA"/>
</dbReference>
<dbReference type="Pfam" id="PF00096">
    <property type="entry name" value="zf-C2H2"/>
    <property type="match status" value="3"/>
</dbReference>
<feature type="binding site" evidence="6">
    <location>
        <position position="10"/>
    </location>
    <ligand>
        <name>Zn(2+)</name>
        <dbReference type="ChEBI" id="CHEBI:29105"/>
    </ligand>
</feature>
<evidence type="ECO:0000259" key="9">
    <source>
        <dbReference type="PROSITE" id="PS51915"/>
    </source>
</evidence>
<organism evidence="10 11">
    <name type="scientific">Drosophila lebanonensis</name>
    <name type="common">Fruit fly</name>
    <name type="synonym">Scaptodrosophila lebanonensis</name>
    <dbReference type="NCBI Taxonomy" id="7225"/>
    <lineage>
        <taxon>Eukaryota</taxon>
        <taxon>Metazoa</taxon>
        <taxon>Ecdysozoa</taxon>
        <taxon>Arthropoda</taxon>
        <taxon>Hexapoda</taxon>
        <taxon>Insecta</taxon>
        <taxon>Pterygota</taxon>
        <taxon>Neoptera</taxon>
        <taxon>Endopterygota</taxon>
        <taxon>Diptera</taxon>
        <taxon>Brachycera</taxon>
        <taxon>Muscomorpha</taxon>
        <taxon>Ephydroidea</taxon>
        <taxon>Drosophilidae</taxon>
        <taxon>Scaptodrosophila</taxon>
    </lineage>
</organism>
<evidence type="ECO:0000259" key="8">
    <source>
        <dbReference type="PROSITE" id="PS50157"/>
    </source>
</evidence>
<dbReference type="AlphaFoldDB" id="A0A6J2TI24"/>
<dbReference type="InterPro" id="IPR050329">
    <property type="entry name" value="GLI_C2H2-zinc-finger"/>
</dbReference>
<feature type="binding site" evidence="6">
    <location>
        <position position="56"/>
    </location>
    <ligand>
        <name>Zn(2+)</name>
        <dbReference type="ChEBI" id="CHEBI:29105"/>
    </ligand>
</feature>
<dbReference type="InterPro" id="IPR036236">
    <property type="entry name" value="Znf_C2H2_sf"/>
</dbReference>
<evidence type="ECO:0000256" key="4">
    <source>
        <dbReference type="ARBA" id="ARBA00022833"/>
    </source>
</evidence>
<feature type="domain" description="ZAD" evidence="9">
    <location>
        <begin position="5"/>
        <end position="80"/>
    </location>
</feature>
<dbReference type="PROSITE" id="PS50157">
    <property type="entry name" value="ZINC_FINGER_C2H2_2"/>
    <property type="match status" value="5"/>
</dbReference>
<dbReference type="PROSITE" id="PS00028">
    <property type="entry name" value="ZINC_FINGER_C2H2_1"/>
    <property type="match status" value="5"/>
</dbReference>
<dbReference type="Pfam" id="PF07776">
    <property type="entry name" value="zf-AD"/>
    <property type="match status" value="1"/>
</dbReference>
<proteinExistence type="predicted"/>
<evidence type="ECO:0000256" key="2">
    <source>
        <dbReference type="ARBA" id="ARBA00022737"/>
    </source>
</evidence>